<dbReference type="AlphaFoldDB" id="A0A1Y5RRL6"/>
<evidence type="ECO:0000313" key="2">
    <source>
        <dbReference type="Proteomes" id="UP000193200"/>
    </source>
</evidence>
<evidence type="ECO:0008006" key="3">
    <source>
        <dbReference type="Google" id="ProtNLM"/>
    </source>
</evidence>
<dbReference type="OrthoDB" id="9788208at2"/>
<name>A0A1Y5RRL6_9PROT</name>
<keyword evidence="2" id="KW-1185">Reference proteome</keyword>
<dbReference type="GO" id="GO:0005975">
    <property type="term" value="P:carbohydrate metabolic process"/>
    <property type="evidence" value="ECO:0007669"/>
    <property type="project" value="InterPro"/>
</dbReference>
<dbReference type="SUPFAM" id="SSF88713">
    <property type="entry name" value="Glycoside hydrolase/deacetylase"/>
    <property type="match status" value="1"/>
</dbReference>
<dbReference type="InParanoid" id="A0A1Y5RRL6"/>
<gene>
    <name evidence="1" type="ORF">OCH7691_00604</name>
</gene>
<dbReference type="RefSeq" id="WP_085881928.1">
    <property type="nucleotide sequence ID" value="NZ_FWFR01000001.1"/>
</dbReference>
<sequence length="257" mass="28570">MKDFSHQSYRALLDALKRSGFAFRRFDDAPVPAEEAGARHVILRHDVDRLPARSLAIARLEADAGAVASYFFRTMPCSFDGRVIREIRALGHEIGYHYEDLAEAGGDAALAWASFRRNLARFEPFGGVSSIAMHGRPLSPHDSRDLWNSHDYREAGVAREVYADIDWRKYYYFTDVGRSWNSAANLRDCPPDYSPHLGQAKIAGTAALIDFVAGSDRDLIISTHPERWAGSFAGQCQVLATDGATNLVKRALKVVRG</sequence>
<organism evidence="1 2">
    <name type="scientific">Oceanibacterium hippocampi</name>
    <dbReference type="NCBI Taxonomy" id="745714"/>
    <lineage>
        <taxon>Bacteria</taxon>
        <taxon>Pseudomonadati</taxon>
        <taxon>Pseudomonadota</taxon>
        <taxon>Alphaproteobacteria</taxon>
        <taxon>Sneathiellales</taxon>
        <taxon>Sneathiellaceae</taxon>
        <taxon>Oceanibacterium</taxon>
    </lineage>
</organism>
<proteinExistence type="predicted"/>
<reference evidence="1 2" key="1">
    <citation type="submission" date="2017-03" db="EMBL/GenBank/DDBJ databases">
        <authorList>
            <person name="Afonso C.L."/>
            <person name="Miller P.J."/>
            <person name="Scott M.A."/>
            <person name="Spackman E."/>
            <person name="Goraichik I."/>
            <person name="Dimitrov K.M."/>
            <person name="Suarez D.L."/>
            <person name="Swayne D.E."/>
        </authorList>
    </citation>
    <scope>NUCLEOTIDE SEQUENCE [LARGE SCALE GENOMIC DNA]</scope>
    <source>
        <strain evidence="1 2">CECT 7691</strain>
    </source>
</reference>
<dbReference type="InterPro" id="IPR011330">
    <property type="entry name" value="Glyco_hydro/deAcase_b/a-brl"/>
</dbReference>
<evidence type="ECO:0000313" key="1">
    <source>
        <dbReference type="EMBL" id="SLN22666.1"/>
    </source>
</evidence>
<protein>
    <recommendedName>
        <fullName evidence="3">Polysaccharide deacetylase</fullName>
    </recommendedName>
</protein>
<dbReference type="EMBL" id="FWFR01000001">
    <property type="protein sequence ID" value="SLN22666.1"/>
    <property type="molecule type" value="Genomic_DNA"/>
</dbReference>
<dbReference type="Proteomes" id="UP000193200">
    <property type="component" value="Unassembled WGS sequence"/>
</dbReference>
<accession>A0A1Y5RRL6</accession>